<dbReference type="InterPro" id="IPR001128">
    <property type="entry name" value="Cyt_P450"/>
</dbReference>
<keyword evidence="6" id="KW-0560">Oxidoreductase</keyword>
<dbReference type="GO" id="GO:0016132">
    <property type="term" value="P:brassinosteroid biosynthetic process"/>
    <property type="evidence" value="ECO:0007669"/>
    <property type="project" value="TreeGrafter"/>
</dbReference>
<evidence type="ECO:0000313" key="9">
    <source>
        <dbReference type="EMBL" id="PNX69468.1"/>
    </source>
</evidence>
<evidence type="ECO:0000256" key="1">
    <source>
        <dbReference type="ARBA" id="ARBA00004167"/>
    </source>
</evidence>
<comment type="similarity">
    <text evidence="2">Belongs to the cytochrome P450 family.</text>
</comment>
<organism evidence="9 10">
    <name type="scientific">Trifolium pratense</name>
    <name type="common">Red clover</name>
    <dbReference type="NCBI Taxonomy" id="57577"/>
    <lineage>
        <taxon>Eukaryota</taxon>
        <taxon>Viridiplantae</taxon>
        <taxon>Streptophyta</taxon>
        <taxon>Embryophyta</taxon>
        <taxon>Tracheophyta</taxon>
        <taxon>Spermatophyta</taxon>
        <taxon>Magnoliopsida</taxon>
        <taxon>eudicotyledons</taxon>
        <taxon>Gunneridae</taxon>
        <taxon>Pentapetalae</taxon>
        <taxon>rosids</taxon>
        <taxon>fabids</taxon>
        <taxon>Fabales</taxon>
        <taxon>Fabaceae</taxon>
        <taxon>Papilionoideae</taxon>
        <taxon>50 kb inversion clade</taxon>
        <taxon>NPAAA clade</taxon>
        <taxon>Hologalegina</taxon>
        <taxon>IRL clade</taxon>
        <taxon>Trifolieae</taxon>
        <taxon>Trifolium</taxon>
    </lineage>
</organism>
<dbReference type="Gene3D" id="1.10.630.10">
    <property type="entry name" value="Cytochrome P450"/>
    <property type="match status" value="1"/>
</dbReference>
<dbReference type="GO" id="GO:0005506">
    <property type="term" value="F:iron ion binding"/>
    <property type="evidence" value="ECO:0007669"/>
    <property type="project" value="InterPro"/>
</dbReference>
<dbReference type="InterPro" id="IPR036396">
    <property type="entry name" value="Cyt_P450_sf"/>
</dbReference>
<evidence type="ECO:0000256" key="5">
    <source>
        <dbReference type="ARBA" id="ARBA00022989"/>
    </source>
</evidence>
<proteinExistence type="inferred from homology"/>
<name>A0A2K3KT70_TRIPR</name>
<dbReference type="Pfam" id="PF00067">
    <property type="entry name" value="p450"/>
    <property type="match status" value="1"/>
</dbReference>
<accession>A0A2K3KT70</accession>
<dbReference type="GO" id="GO:0004497">
    <property type="term" value="F:monooxygenase activity"/>
    <property type="evidence" value="ECO:0007669"/>
    <property type="project" value="InterPro"/>
</dbReference>
<comment type="caution">
    <text evidence="9">The sequence shown here is derived from an EMBL/GenBank/DDBJ whole genome shotgun (WGS) entry which is preliminary data.</text>
</comment>
<gene>
    <name evidence="9" type="ORF">L195_g056732</name>
</gene>
<dbReference type="STRING" id="57577.A0A2K3KT70"/>
<evidence type="ECO:0000313" key="10">
    <source>
        <dbReference type="Proteomes" id="UP000236291"/>
    </source>
</evidence>
<feature type="non-terminal residue" evidence="9">
    <location>
        <position position="69"/>
    </location>
</feature>
<dbReference type="EMBL" id="ASHM01108820">
    <property type="protein sequence ID" value="PNX69468.1"/>
    <property type="molecule type" value="Genomic_DNA"/>
</dbReference>
<dbReference type="AlphaFoldDB" id="A0A2K3KT70"/>
<evidence type="ECO:0000256" key="4">
    <source>
        <dbReference type="ARBA" id="ARBA00022723"/>
    </source>
</evidence>
<evidence type="ECO:0000256" key="2">
    <source>
        <dbReference type="ARBA" id="ARBA00010617"/>
    </source>
</evidence>
<reference evidence="9 10" key="1">
    <citation type="journal article" date="2014" name="Am. J. Bot.">
        <title>Genome assembly and annotation for red clover (Trifolium pratense; Fabaceae).</title>
        <authorList>
            <person name="Istvanek J."/>
            <person name="Jaros M."/>
            <person name="Krenek A."/>
            <person name="Repkova J."/>
        </authorList>
    </citation>
    <scope>NUCLEOTIDE SEQUENCE [LARGE SCALE GENOMIC DNA]</scope>
    <source>
        <strain evidence="10">cv. Tatra</strain>
        <tissue evidence="9">Young leaves</tissue>
    </source>
</reference>
<protein>
    <submittedName>
        <fullName evidence="9">Cytochrome p450 90b1-like protein</fullName>
    </submittedName>
</protein>
<evidence type="ECO:0000256" key="3">
    <source>
        <dbReference type="ARBA" id="ARBA00022692"/>
    </source>
</evidence>
<dbReference type="SUPFAM" id="SSF48264">
    <property type="entry name" value="Cytochrome P450"/>
    <property type="match status" value="1"/>
</dbReference>
<dbReference type="GO" id="GO:0010268">
    <property type="term" value="P:brassinosteroid homeostasis"/>
    <property type="evidence" value="ECO:0007669"/>
    <property type="project" value="TreeGrafter"/>
</dbReference>
<keyword evidence="4" id="KW-0479">Metal-binding</keyword>
<keyword evidence="5" id="KW-1133">Transmembrane helix</keyword>
<evidence type="ECO:0000256" key="8">
    <source>
        <dbReference type="ARBA" id="ARBA00023136"/>
    </source>
</evidence>
<dbReference type="PANTHER" id="PTHR24286:SF194">
    <property type="entry name" value="STEROID (22S)-HYDROXYLASE"/>
    <property type="match status" value="1"/>
</dbReference>
<keyword evidence="8" id="KW-0472">Membrane</keyword>
<dbReference type="PANTHER" id="PTHR24286">
    <property type="entry name" value="CYTOCHROME P450 26"/>
    <property type="match status" value="1"/>
</dbReference>
<reference evidence="9 10" key="2">
    <citation type="journal article" date="2017" name="Front. Plant Sci.">
        <title>Gene Classification and Mining of Molecular Markers Useful in Red Clover (Trifolium pratense) Breeding.</title>
        <authorList>
            <person name="Istvanek J."/>
            <person name="Dluhosova J."/>
            <person name="Dluhos P."/>
            <person name="Patkova L."/>
            <person name="Nedelnik J."/>
            <person name="Repkova J."/>
        </authorList>
    </citation>
    <scope>NUCLEOTIDE SEQUENCE [LARGE SCALE GENOMIC DNA]</scope>
    <source>
        <strain evidence="10">cv. Tatra</strain>
        <tissue evidence="9">Young leaves</tissue>
    </source>
</reference>
<dbReference type="GO" id="GO:0016705">
    <property type="term" value="F:oxidoreductase activity, acting on paired donors, with incorporation or reduction of molecular oxygen"/>
    <property type="evidence" value="ECO:0007669"/>
    <property type="project" value="InterPro"/>
</dbReference>
<comment type="subcellular location">
    <subcellularLocation>
        <location evidence="1">Membrane</location>
        <topology evidence="1">Single-pass membrane protein</topology>
    </subcellularLocation>
</comment>
<evidence type="ECO:0000256" key="6">
    <source>
        <dbReference type="ARBA" id="ARBA00023002"/>
    </source>
</evidence>
<dbReference type="GO" id="GO:0016020">
    <property type="term" value="C:membrane"/>
    <property type="evidence" value="ECO:0007669"/>
    <property type="project" value="UniProtKB-SubCell"/>
</dbReference>
<keyword evidence="7" id="KW-0408">Iron</keyword>
<dbReference type="Proteomes" id="UP000236291">
    <property type="component" value="Unassembled WGS sequence"/>
</dbReference>
<keyword evidence="3" id="KW-0812">Transmembrane</keyword>
<evidence type="ECO:0000256" key="7">
    <source>
        <dbReference type="ARBA" id="ARBA00023004"/>
    </source>
</evidence>
<dbReference type="GO" id="GO:0020037">
    <property type="term" value="F:heme binding"/>
    <property type="evidence" value="ECO:0007669"/>
    <property type="project" value="InterPro"/>
</dbReference>
<sequence length="69" mass="8032">MVKIHTKSSRVKFSPERISVRVLSIENVCLCLKGYDIPCGWKVLPVISAVHLDPSNFDQPQHFNPWRWQ</sequence>
<dbReference type="GO" id="GO:0016125">
    <property type="term" value="P:sterol metabolic process"/>
    <property type="evidence" value="ECO:0007669"/>
    <property type="project" value="TreeGrafter"/>
</dbReference>